<dbReference type="SMART" id="SM00108">
    <property type="entry name" value="B_lectin"/>
    <property type="match status" value="1"/>
</dbReference>
<evidence type="ECO:0000313" key="10">
    <source>
        <dbReference type="Proteomes" id="UP001231189"/>
    </source>
</evidence>
<dbReference type="PROSITE" id="PS50927">
    <property type="entry name" value="BULB_LECTIN"/>
    <property type="match status" value="1"/>
</dbReference>
<comment type="caution">
    <text evidence="9">The sequence shown here is derived from an EMBL/GenBank/DDBJ whole genome shotgun (WGS) entry which is preliminary data.</text>
</comment>
<feature type="region of interest" description="Disordered" evidence="7">
    <location>
        <begin position="376"/>
        <end position="423"/>
    </location>
</feature>
<dbReference type="InterPro" id="IPR001480">
    <property type="entry name" value="Bulb-type_lectin_dom"/>
</dbReference>
<dbReference type="EC" id="2.7.11.1" evidence="2"/>
<feature type="compositionally biased region" description="Basic and acidic residues" evidence="7">
    <location>
        <begin position="436"/>
        <end position="463"/>
    </location>
</feature>
<dbReference type="EMBL" id="JAUUTY010000004">
    <property type="protein sequence ID" value="KAK1651070.1"/>
    <property type="molecule type" value="Genomic_DNA"/>
</dbReference>
<dbReference type="PANTHER" id="PTHR33701">
    <property type="entry name" value="TRANSMEMBRANE PROTEIN"/>
    <property type="match status" value="1"/>
</dbReference>
<sequence>MCRPILIRPLQPDATNSISLVFAVGFLHDYSMPGDKFLFGVSIVGVNGGRSITNNHQQVVWSANQARPVSENNTLEFTSDGNLVLCDADGSQAWSSNSSGRSVYGMCITEMGNLVLFDHGNAIVWQSFDHPTDTLVLEQSLAEVLLQPHGTKQDRILSNKDLGTFMSVQLLGEESLYYQEEQHYSRSKSRIKRLRGPGGNVGGGGGMRTVECLRGRLQAERVASKAAKEEADQLATRLDELEKQLADEVKIRNKAERRLRRAIKRLESLKILDVQLSPLETSIGSLSSNSTGCSGQQPPEPAGSLTSTVDSLRSVPHAGGGEDKGWDGDSAKGSSAGSCTTQANSSHDGSWFSVVSEQSGSGLCCKEEGRVVMDTDGAKSCGGGSGDGAATDAGHDSQRESEQPPASSGSGSSKSEASYRGEEDDRLALVLVENPHYHIAESDRPRTEDGAETGDNREPEAESNRLAMVLADPQPQRDAPTVMRISGDGGNDVQSVLLALRQVKEQLRYTIERRSEGLVAHRELYGH</sequence>
<evidence type="ECO:0000256" key="7">
    <source>
        <dbReference type="SAM" id="MobiDB-lite"/>
    </source>
</evidence>
<gene>
    <name evidence="9" type="ORF">QYE76_068875</name>
</gene>
<proteinExistence type="predicted"/>
<dbReference type="GO" id="GO:0016020">
    <property type="term" value="C:membrane"/>
    <property type="evidence" value="ECO:0007669"/>
    <property type="project" value="UniProtKB-SubCell"/>
</dbReference>
<protein>
    <recommendedName>
        <fullName evidence="2">non-specific serine/threonine protein kinase</fullName>
        <ecNumber evidence="2">2.7.11.1</ecNumber>
    </recommendedName>
</protein>
<evidence type="ECO:0000256" key="6">
    <source>
        <dbReference type="SAM" id="Coils"/>
    </source>
</evidence>
<feature type="domain" description="Bulb-type lectin" evidence="8">
    <location>
        <begin position="5"/>
        <end position="129"/>
    </location>
</feature>
<dbReference type="AlphaFoldDB" id="A0AAD8SF85"/>
<organism evidence="9 10">
    <name type="scientific">Lolium multiflorum</name>
    <name type="common">Italian ryegrass</name>
    <name type="synonym">Lolium perenne subsp. multiflorum</name>
    <dbReference type="NCBI Taxonomy" id="4521"/>
    <lineage>
        <taxon>Eukaryota</taxon>
        <taxon>Viridiplantae</taxon>
        <taxon>Streptophyta</taxon>
        <taxon>Embryophyta</taxon>
        <taxon>Tracheophyta</taxon>
        <taxon>Spermatophyta</taxon>
        <taxon>Magnoliopsida</taxon>
        <taxon>Liliopsida</taxon>
        <taxon>Poales</taxon>
        <taxon>Poaceae</taxon>
        <taxon>BOP clade</taxon>
        <taxon>Pooideae</taxon>
        <taxon>Poodae</taxon>
        <taxon>Poeae</taxon>
        <taxon>Poeae Chloroplast Group 2 (Poeae type)</taxon>
        <taxon>Loliodinae</taxon>
        <taxon>Loliinae</taxon>
        <taxon>Lolium</taxon>
    </lineage>
</organism>
<feature type="compositionally biased region" description="Polar residues" evidence="7">
    <location>
        <begin position="339"/>
        <end position="348"/>
    </location>
</feature>
<comment type="catalytic activity">
    <reaction evidence="5">
        <text>L-seryl-[protein] + ATP = O-phospho-L-seryl-[protein] + ADP + H(+)</text>
        <dbReference type="Rhea" id="RHEA:17989"/>
        <dbReference type="Rhea" id="RHEA-COMP:9863"/>
        <dbReference type="Rhea" id="RHEA-COMP:11604"/>
        <dbReference type="ChEBI" id="CHEBI:15378"/>
        <dbReference type="ChEBI" id="CHEBI:29999"/>
        <dbReference type="ChEBI" id="CHEBI:30616"/>
        <dbReference type="ChEBI" id="CHEBI:83421"/>
        <dbReference type="ChEBI" id="CHEBI:456216"/>
        <dbReference type="EC" id="2.7.11.1"/>
    </reaction>
</comment>
<comment type="catalytic activity">
    <reaction evidence="4">
        <text>L-threonyl-[protein] + ATP = O-phospho-L-threonyl-[protein] + ADP + H(+)</text>
        <dbReference type="Rhea" id="RHEA:46608"/>
        <dbReference type="Rhea" id="RHEA-COMP:11060"/>
        <dbReference type="Rhea" id="RHEA-COMP:11605"/>
        <dbReference type="ChEBI" id="CHEBI:15378"/>
        <dbReference type="ChEBI" id="CHEBI:30013"/>
        <dbReference type="ChEBI" id="CHEBI:30616"/>
        <dbReference type="ChEBI" id="CHEBI:61977"/>
        <dbReference type="ChEBI" id="CHEBI:456216"/>
        <dbReference type="EC" id="2.7.11.1"/>
    </reaction>
</comment>
<feature type="compositionally biased region" description="Gly residues" evidence="7">
    <location>
        <begin position="196"/>
        <end position="207"/>
    </location>
</feature>
<evidence type="ECO:0000313" key="9">
    <source>
        <dbReference type="EMBL" id="KAK1651070.1"/>
    </source>
</evidence>
<accession>A0AAD8SF85</accession>
<keyword evidence="3" id="KW-0675">Receptor</keyword>
<evidence type="ECO:0000256" key="1">
    <source>
        <dbReference type="ARBA" id="ARBA00004479"/>
    </source>
</evidence>
<feature type="compositionally biased region" description="Basic and acidic residues" evidence="7">
    <location>
        <begin position="320"/>
        <end position="330"/>
    </location>
</feature>
<reference evidence="9" key="1">
    <citation type="submission" date="2023-07" db="EMBL/GenBank/DDBJ databases">
        <title>A chromosome-level genome assembly of Lolium multiflorum.</title>
        <authorList>
            <person name="Chen Y."/>
            <person name="Copetti D."/>
            <person name="Kolliker R."/>
            <person name="Studer B."/>
        </authorList>
    </citation>
    <scope>NUCLEOTIDE SEQUENCE</scope>
    <source>
        <strain evidence="9">02402/16</strain>
        <tissue evidence="9">Leaf</tissue>
    </source>
</reference>
<dbReference type="GO" id="GO:0051707">
    <property type="term" value="P:response to other organism"/>
    <property type="evidence" value="ECO:0007669"/>
    <property type="project" value="UniProtKB-ARBA"/>
</dbReference>
<dbReference type="SUPFAM" id="SSF51110">
    <property type="entry name" value="alpha-D-mannose-specific plant lectins"/>
    <property type="match status" value="1"/>
</dbReference>
<feature type="compositionally biased region" description="Polar residues" evidence="7">
    <location>
        <begin position="286"/>
        <end position="297"/>
    </location>
</feature>
<keyword evidence="10" id="KW-1185">Reference proteome</keyword>
<evidence type="ECO:0000256" key="2">
    <source>
        <dbReference type="ARBA" id="ARBA00012513"/>
    </source>
</evidence>
<feature type="region of interest" description="Disordered" evidence="7">
    <location>
        <begin position="286"/>
        <end position="348"/>
    </location>
</feature>
<feature type="region of interest" description="Disordered" evidence="7">
    <location>
        <begin position="436"/>
        <end position="464"/>
    </location>
</feature>
<dbReference type="PANTHER" id="PTHR33701:SF2">
    <property type="entry name" value="TRANSMEMBRANE PROTEIN"/>
    <property type="match status" value="1"/>
</dbReference>
<dbReference type="Gene3D" id="2.90.10.10">
    <property type="entry name" value="Bulb-type lectin domain"/>
    <property type="match status" value="1"/>
</dbReference>
<feature type="compositionally biased region" description="Basic and acidic residues" evidence="7">
    <location>
        <begin position="393"/>
        <end position="402"/>
    </location>
</feature>
<feature type="compositionally biased region" description="Low complexity" evidence="7">
    <location>
        <begin position="403"/>
        <end position="416"/>
    </location>
</feature>
<keyword evidence="6" id="KW-0175">Coiled coil</keyword>
<comment type="subcellular location">
    <subcellularLocation>
        <location evidence="1">Membrane</location>
        <topology evidence="1">Single-pass type I membrane protein</topology>
    </subcellularLocation>
</comment>
<evidence type="ECO:0000259" key="8">
    <source>
        <dbReference type="PROSITE" id="PS50927"/>
    </source>
</evidence>
<dbReference type="GO" id="GO:0004674">
    <property type="term" value="F:protein serine/threonine kinase activity"/>
    <property type="evidence" value="ECO:0007669"/>
    <property type="project" value="UniProtKB-EC"/>
</dbReference>
<evidence type="ECO:0000256" key="5">
    <source>
        <dbReference type="ARBA" id="ARBA00048679"/>
    </source>
</evidence>
<feature type="coiled-coil region" evidence="6">
    <location>
        <begin position="224"/>
        <end position="272"/>
    </location>
</feature>
<dbReference type="Pfam" id="PF01453">
    <property type="entry name" value="B_lectin"/>
    <property type="match status" value="1"/>
</dbReference>
<dbReference type="CDD" id="cd00028">
    <property type="entry name" value="B_lectin"/>
    <property type="match status" value="1"/>
</dbReference>
<evidence type="ECO:0000256" key="4">
    <source>
        <dbReference type="ARBA" id="ARBA00047899"/>
    </source>
</evidence>
<dbReference type="InterPro" id="IPR036426">
    <property type="entry name" value="Bulb-type_lectin_dom_sf"/>
</dbReference>
<evidence type="ECO:0000256" key="3">
    <source>
        <dbReference type="ARBA" id="ARBA00023170"/>
    </source>
</evidence>
<feature type="region of interest" description="Disordered" evidence="7">
    <location>
        <begin position="188"/>
        <end position="207"/>
    </location>
</feature>
<name>A0AAD8SF85_LOLMU</name>
<dbReference type="Proteomes" id="UP001231189">
    <property type="component" value="Unassembled WGS sequence"/>
</dbReference>